<gene>
    <name evidence="1" type="primary">PARPA_03566.1 scaffold 8749</name>
</gene>
<reference evidence="1 2" key="1">
    <citation type="submission" date="2014-09" db="EMBL/GenBank/DDBJ databases">
        <authorList>
            <person name="Ellenberger Sabrina"/>
        </authorList>
    </citation>
    <scope>NUCLEOTIDE SEQUENCE [LARGE SCALE GENOMIC DNA]</scope>
    <source>
        <strain evidence="1 2">CBS 412.66</strain>
    </source>
</reference>
<proteinExistence type="predicted"/>
<sequence length="241" mass="26604">MTNTIEAYGRTKYVDSHKETFGRLKNTVFKSSLTPPFETPYTDVWPISLAQADGKKLLIGTQVANMLITSSIRLDTSMKPCIGSSNVSFQLNSAADSLCVKIYLDSVCLEEALAISKSTNTFRTSSFDIIYQLRQIRRPITRAHVCQPYTIFTLADYDRGKSPGAILTVEELASLATGRIKELLLAICRLFPSAEEDMAIINNTKLSDYLSTIANLLMPSIAAVNETVALQVSRIFDTVLS</sequence>
<dbReference type="AlphaFoldDB" id="A0A0B7N4I3"/>
<evidence type="ECO:0000313" key="2">
    <source>
        <dbReference type="Proteomes" id="UP000054107"/>
    </source>
</evidence>
<accession>A0A0B7N4I3</accession>
<protein>
    <submittedName>
        <fullName evidence="1">Uncharacterized protein</fullName>
    </submittedName>
</protein>
<keyword evidence="2" id="KW-1185">Reference proteome</keyword>
<organism evidence="1 2">
    <name type="scientific">Parasitella parasitica</name>
    <dbReference type="NCBI Taxonomy" id="35722"/>
    <lineage>
        <taxon>Eukaryota</taxon>
        <taxon>Fungi</taxon>
        <taxon>Fungi incertae sedis</taxon>
        <taxon>Mucoromycota</taxon>
        <taxon>Mucoromycotina</taxon>
        <taxon>Mucoromycetes</taxon>
        <taxon>Mucorales</taxon>
        <taxon>Mucorineae</taxon>
        <taxon>Mucoraceae</taxon>
        <taxon>Parasitella</taxon>
    </lineage>
</organism>
<dbReference type="OrthoDB" id="2435184at2759"/>
<dbReference type="EMBL" id="LN722920">
    <property type="protein sequence ID" value="CEP09964.1"/>
    <property type="molecule type" value="Genomic_DNA"/>
</dbReference>
<dbReference type="Proteomes" id="UP000054107">
    <property type="component" value="Unassembled WGS sequence"/>
</dbReference>
<name>A0A0B7N4I3_9FUNG</name>
<dbReference type="STRING" id="35722.A0A0B7N4I3"/>
<evidence type="ECO:0000313" key="1">
    <source>
        <dbReference type="EMBL" id="CEP09964.1"/>
    </source>
</evidence>